<keyword evidence="10" id="KW-1185">Reference proteome</keyword>
<dbReference type="Proteomes" id="UP000776276">
    <property type="component" value="Unassembled WGS sequence"/>
</dbReference>
<evidence type="ECO:0000313" key="9">
    <source>
        <dbReference type="EMBL" id="MBU3077325.1"/>
    </source>
</evidence>
<reference evidence="9 10" key="1">
    <citation type="submission" date="2021-06" db="EMBL/GenBank/DDBJ databases">
        <title>Sphingomonas sp. XMGL2, whole genome shotgun sequencing project.</title>
        <authorList>
            <person name="Zhao G."/>
            <person name="Shen L."/>
        </authorList>
    </citation>
    <scope>NUCLEOTIDE SEQUENCE [LARGE SCALE GENOMIC DNA]</scope>
    <source>
        <strain evidence="9 10">XMGL2</strain>
    </source>
</reference>
<keyword evidence="6" id="KW-0812">Transmembrane</keyword>
<dbReference type="Pfam" id="PF12729">
    <property type="entry name" value="4HB_MCP_1"/>
    <property type="match status" value="1"/>
</dbReference>
<protein>
    <submittedName>
        <fullName evidence="9">Methyl-accepting chemotaxis protein</fullName>
    </submittedName>
</protein>
<evidence type="ECO:0000256" key="4">
    <source>
        <dbReference type="SAM" id="Coils"/>
    </source>
</evidence>
<feature type="domain" description="HAMP" evidence="8">
    <location>
        <begin position="268"/>
        <end position="319"/>
    </location>
</feature>
<evidence type="ECO:0000256" key="2">
    <source>
        <dbReference type="ARBA" id="ARBA00029447"/>
    </source>
</evidence>
<feature type="coiled-coil region" evidence="4">
    <location>
        <begin position="336"/>
        <end position="363"/>
    </location>
</feature>
<dbReference type="PROSITE" id="PS50885">
    <property type="entry name" value="HAMP"/>
    <property type="match status" value="2"/>
</dbReference>
<feature type="compositionally biased region" description="Polar residues" evidence="5">
    <location>
        <begin position="573"/>
        <end position="584"/>
    </location>
</feature>
<keyword evidence="4" id="KW-0175">Coiled coil</keyword>
<evidence type="ECO:0000256" key="1">
    <source>
        <dbReference type="ARBA" id="ARBA00022500"/>
    </source>
</evidence>
<feature type="transmembrane region" description="Helical" evidence="6">
    <location>
        <begin position="187"/>
        <end position="210"/>
    </location>
</feature>
<dbReference type="InterPro" id="IPR051310">
    <property type="entry name" value="MCP_chemotaxis"/>
</dbReference>
<evidence type="ECO:0000259" key="7">
    <source>
        <dbReference type="PROSITE" id="PS50111"/>
    </source>
</evidence>
<dbReference type="PANTHER" id="PTHR43531">
    <property type="entry name" value="PROTEIN ICFG"/>
    <property type="match status" value="1"/>
</dbReference>
<accession>A0ABS6BGA4</accession>
<comment type="similarity">
    <text evidence="2">Belongs to the methyl-accepting chemotaxis (MCP) protein family.</text>
</comment>
<comment type="caution">
    <text evidence="9">The sequence shown here is derived from an EMBL/GenBank/DDBJ whole genome shotgun (WGS) entry which is preliminary data.</text>
</comment>
<evidence type="ECO:0000259" key="8">
    <source>
        <dbReference type="PROSITE" id="PS50885"/>
    </source>
</evidence>
<keyword evidence="6" id="KW-1133">Transmembrane helix</keyword>
<evidence type="ECO:0000256" key="6">
    <source>
        <dbReference type="SAM" id="Phobius"/>
    </source>
</evidence>
<keyword evidence="6" id="KW-0472">Membrane</keyword>
<dbReference type="InterPro" id="IPR003660">
    <property type="entry name" value="HAMP_dom"/>
</dbReference>
<dbReference type="Pfam" id="PF00015">
    <property type="entry name" value="MCPsignal"/>
    <property type="match status" value="1"/>
</dbReference>
<dbReference type="SMART" id="SM00283">
    <property type="entry name" value="MA"/>
    <property type="match status" value="1"/>
</dbReference>
<sequence>MNLPNMPISKKIMVALGLFVFLCAGLTAFAVNRMNVLATNANRLGTVLGGEARLFAGVSENLTKMQQLGFETIVESDPVRRATLPGEIEEEIKALNQRFEELHAIIPDEDKALVSSIEDGAAKYEESLRKSVALAVQNKDQEAEDIIQDVAGAQYDKLDTPLDKVRKEKKEALNAGVTEAAAIANTALWSMLGVATFGLISIGIIALTIVRRQIVRPLIRINGIMTTLAAGDNTVEVAHMDRLDEIGSMAKTVLVFRDAAIAKERSDADQKRVVESVATSLNKLSAGDLTVRLADFPPSYAQLEHDFNSAVEGLRQTMISVNASAVGIQTGAGEVREASNDLSQRTEQQAASLEETAAAMNEITSTVQGTAESASTAKSVVEQARGDAEESGIVVQRTVDAMNGIERSSQEISEIISVIDGIAFQTNLLALNAGVEAARAGDAGKGFAVVASEVRALAQRSADAAKDVKEKINASGQQVQAGVQLVGETGQALTRIIERVKQISEHISKIAAGAEQQATGLQQVNTAVSEMDGVTQQNAAMVEEATAAARSLASEAEQLAHQVAQFKLGESGSGPTVASQPRSNKVQKLHTRVSTGSHGRMVNRGNLALASAPAVGEDDWSAF</sequence>
<dbReference type="InterPro" id="IPR024478">
    <property type="entry name" value="HlyB_4HB_MCP"/>
</dbReference>
<dbReference type="CDD" id="cd11386">
    <property type="entry name" value="MCP_signal"/>
    <property type="match status" value="1"/>
</dbReference>
<gene>
    <name evidence="9" type="ORF">KOF26_05540</name>
</gene>
<proteinExistence type="inferred from homology"/>
<dbReference type="PROSITE" id="PS50111">
    <property type="entry name" value="CHEMOTAXIS_TRANSDUC_2"/>
    <property type="match status" value="1"/>
</dbReference>
<dbReference type="Pfam" id="PF00672">
    <property type="entry name" value="HAMP"/>
    <property type="match status" value="1"/>
</dbReference>
<feature type="domain" description="Methyl-accepting transducer" evidence="7">
    <location>
        <begin position="324"/>
        <end position="553"/>
    </location>
</feature>
<evidence type="ECO:0000313" key="10">
    <source>
        <dbReference type="Proteomes" id="UP000776276"/>
    </source>
</evidence>
<dbReference type="EMBL" id="JAHKRT010000002">
    <property type="protein sequence ID" value="MBU3077325.1"/>
    <property type="molecule type" value="Genomic_DNA"/>
</dbReference>
<feature type="domain" description="HAMP" evidence="8">
    <location>
        <begin position="212"/>
        <end position="265"/>
    </location>
</feature>
<evidence type="ECO:0000256" key="3">
    <source>
        <dbReference type="PROSITE-ProRule" id="PRU00284"/>
    </source>
</evidence>
<dbReference type="InterPro" id="IPR004089">
    <property type="entry name" value="MCPsignal_dom"/>
</dbReference>
<keyword evidence="1" id="KW-0145">Chemotaxis</keyword>
<dbReference type="SMART" id="SM00304">
    <property type="entry name" value="HAMP"/>
    <property type="match status" value="2"/>
</dbReference>
<organism evidence="9 10">
    <name type="scientific">Sphingomonas quercus</name>
    <dbReference type="NCBI Taxonomy" id="2842451"/>
    <lineage>
        <taxon>Bacteria</taxon>
        <taxon>Pseudomonadati</taxon>
        <taxon>Pseudomonadota</taxon>
        <taxon>Alphaproteobacteria</taxon>
        <taxon>Sphingomonadales</taxon>
        <taxon>Sphingomonadaceae</taxon>
        <taxon>Sphingomonas</taxon>
    </lineage>
</organism>
<name>A0ABS6BGA4_9SPHN</name>
<dbReference type="RefSeq" id="WP_216321352.1">
    <property type="nucleotide sequence ID" value="NZ_JAHKRT010000002.1"/>
</dbReference>
<keyword evidence="3" id="KW-0807">Transducer</keyword>
<evidence type="ECO:0000256" key="5">
    <source>
        <dbReference type="SAM" id="MobiDB-lite"/>
    </source>
</evidence>
<feature type="region of interest" description="Disordered" evidence="5">
    <location>
        <begin position="569"/>
        <end position="600"/>
    </location>
</feature>
<dbReference type="PANTHER" id="PTHR43531:SF11">
    <property type="entry name" value="METHYL-ACCEPTING CHEMOTAXIS PROTEIN 3"/>
    <property type="match status" value="1"/>
</dbReference>